<accession>A0A2S7MXP9</accession>
<organism evidence="1 2">
    <name type="scientific">Pradoshia eiseniae</name>
    <dbReference type="NCBI Taxonomy" id="2064768"/>
    <lineage>
        <taxon>Bacteria</taxon>
        <taxon>Bacillati</taxon>
        <taxon>Bacillota</taxon>
        <taxon>Bacilli</taxon>
        <taxon>Bacillales</taxon>
        <taxon>Bacillaceae</taxon>
        <taxon>Pradoshia</taxon>
    </lineage>
</organism>
<name>A0A2S7MXP9_9BACI</name>
<evidence type="ECO:0000313" key="1">
    <source>
        <dbReference type="EMBL" id="PQD94582.1"/>
    </source>
</evidence>
<gene>
    <name evidence="1" type="ORF">CYL18_13015</name>
</gene>
<dbReference type="Proteomes" id="UP000239663">
    <property type="component" value="Unassembled WGS sequence"/>
</dbReference>
<keyword evidence="2" id="KW-1185">Reference proteome</keyword>
<proteinExistence type="predicted"/>
<dbReference type="AlphaFoldDB" id="A0A2S7MXP9"/>
<reference evidence="1 2" key="1">
    <citation type="submission" date="2017-12" db="EMBL/GenBank/DDBJ databases">
        <title>Taxonomic description and draft genome of Pradoshia cofamensis Gen. nov., sp. nov., a thermotolerant bacillale isolated from anterior gut of earthworm Eisenia fetida.</title>
        <authorList>
            <person name="Saha T."/>
            <person name="Chakraborty R."/>
        </authorList>
    </citation>
    <scope>NUCLEOTIDE SEQUENCE [LARGE SCALE GENOMIC DNA]</scope>
    <source>
        <strain evidence="1 2">EAG3</strain>
    </source>
</reference>
<protein>
    <submittedName>
        <fullName evidence="1">Uncharacterized protein</fullName>
    </submittedName>
</protein>
<sequence>MVQAGREHASAEEAALAGGFPALPTWGDNRKNNTWEHSLCLNLYDTVYSSKEKWVINNED</sequence>
<evidence type="ECO:0000313" key="2">
    <source>
        <dbReference type="Proteomes" id="UP000239663"/>
    </source>
</evidence>
<dbReference type="RefSeq" id="WP_104849965.1">
    <property type="nucleotide sequence ID" value="NZ_PKOZ01000008.1"/>
</dbReference>
<dbReference type="EMBL" id="PKOZ01000008">
    <property type="protein sequence ID" value="PQD94582.1"/>
    <property type="molecule type" value="Genomic_DNA"/>
</dbReference>
<comment type="caution">
    <text evidence="1">The sequence shown here is derived from an EMBL/GenBank/DDBJ whole genome shotgun (WGS) entry which is preliminary data.</text>
</comment>